<dbReference type="GO" id="GO:0000976">
    <property type="term" value="F:transcription cis-regulatory region binding"/>
    <property type="evidence" value="ECO:0007669"/>
    <property type="project" value="TreeGrafter"/>
</dbReference>
<dbReference type="InterPro" id="IPR001647">
    <property type="entry name" value="HTH_TetR"/>
</dbReference>
<gene>
    <name evidence="7" type="ORF">SAMN04488548_1343357</name>
</gene>
<feature type="domain" description="HTH tetR-type" evidence="6">
    <location>
        <begin position="37"/>
        <end position="97"/>
    </location>
</feature>
<dbReference type="InterPro" id="IPR041490">
    <property type="entry name" value="KstR2_TetR_C"/>
</dbReference>
<dbReference type="RefSeq" id="WP_084811848.1">
    <property type="nucleotide sequence ID" value="NZ_FNLM01000034.1"/>
</dbReference>
<dbReference type="OrthoDB" id="4726108at2"/>
<feature type="region of interest" description="Disordered" evidence="5">
    <location>
        <begin position="1"/>
        <end position="37"/>
    </location>
</feature>
<dbReference type="InterPro" id="IPR009057">
    <property type="entry name" value="Homeodomain-like_sf"/>
</dbReference>
<dbReference type="Proteomes" id="UP000183180">
    <property type="component" value="Unassembled WGS sequence"/>
</dbReference>
<keyword evidence="3" id="KW-0804">Transcription</keyword>
<dbReference type="InterPro" id="IPR036271">
    <property type="entry name" value="Tet_transcr_reg_TetR-rel_C_sf"/>
</dbReference>
<dbReference type="SUPFAM" id="SSF46689">
    <property type="entry name" value="Homeodomain-like"/>
    <property type="match status" value="1"/>
</dbReference>
<feature type="compositionally biased region" description="Pro residues" evidence="5">
    <location>
        <begin position="8"/>
        <end position="25"/>
    </location>
</feature>
<evidence type="ECO:0000256" key="4">
    <source>
        <dbReference type="PROSITE-ProRule" id="PRU00335"/>
    </source>
</evidence>
<evidence type="ECO:0000256" key="5">
    <source>
        <dbReference type="SAM" id="MobiDB-lite"/>
    </source>
</evidence>
<dbReference type="EMBL" id="FNLM01000034">
    <property type="protein sequence ID" value="SDU69128.1"/>
    <property type="molecule type" value="Genomic_DNA"/>
</dbReference>
<dbReference type="PROSITE" id="PS50977">
    <property type="entry name" value="HTH_TETR_2"/>
    <property type="match status" value="1"/>
</dbReference>
<dbReference type="SUPFAM" id="SSF48498">
    <property type="entry name" value="Tetracyclin repressor-like, C-terminal domain"/>
    <property type="match status" value="1"/>
</dbReference>
<dbReference type="STRING" id="158898.SAMN04488548_1343357"/>
<dbReference type="Pfam" id="PF17932">
    <property type="entry name" value="TetR_C_24"/>
    <property type="match status" value="1"/>
</dbReference>
<accession>A0A1H2KL16</accession>
<sequence length="238" mass="25674">MTRTPASQTPPGPSEVPGTPVPDPSAPDTSTLDRSTLGTRERILVSAAQVLSERGYAATRLSDIARRAGVHAPGVYHYFSSRDDLVTQVLREGQRRVRQHVTAALEASPPHTSSRDRIMIAIDAHLRIELELSEFATAVTRNLGHVPAPIRESLQADSEAYHAVWRDLLADAVADGSISPSVDVRVARMMVIGALNWAPEWWHNDDAPVGVVVATAQGIVGDGLFARPDSRITETATP</sequence>
<dbReference type="Gene3D" id="1.10.10.60">
    <property type="entry name" value="Homeodomain-like"/>
    <property type="match status" value="1"/>
</dbReference>
<feature type="DNA-binding region" description="H-T-H motif" evidence="4">
    <location>
        <begin position="60"/>
        <end position="79"/>
    </location>
</feature>
<dbReference type="InterPro" id="IPR050109">
    <property type="entry name" value="HTH-type_TetR-like_transc_reg"/>
</dbReference>
<evidence type="ECO:0000256" key="3">
    <source>
        <dbReference type="ARBA" id="ARBA00023163"/>
    </source>
</evidence>
<dbReference type="PRINTS" id="PR00455">
    <property type="entry name" value="HTHTETR"/>
</dbReference>
<evidence type="ECO:0000256" key="1">
    <source>
        <dbReference type="ARBA" id="ARBA00023015"/>
    </source>
</evidence>
<protein>
    <submittedName>
        <fullName evidence="7">DNA-binding transcriptional regulator, AcrR family</fullName>
    </submittedName>
</protein>
<evidence type="ECO:0000256" key="2">
    <source>
        <dbReference type="ARBA" id="ARBA00023125"/>
    </source>
</evidence>
<dbReference type="GO" id="GO:0003700">
    <property type="term" value="F:DNA-binding transcription factor activity"/>
    <property type="evidence" value="ECO:0007669"/>
    <property type="project" value="TreeGrafter"/>
</dbReference>
<proteinExistence type="predicted"/>
<feature type="compositionally biased region" description="Polar residues" evidence="5">
    <location>
        <begin position="27"/>
        <end position="37"/>
    </location>
</feature>
<evidence type="ECO:0000259" key="6">
    <source>
        <dbReference type="PROSITE" id="PS50977"/>
    </source>
</evidence>
<dbReference type="Gene3D" id="1.10.357.10">
    <property type="entry name" value="Tetracycline Repressor, domain 2"/>
    <property type="match status" value="1"/>
</dbReference>
<dbReference type="PANTHER" id="PTHR30055">
    <property type="entry name" value="HTH-TYPE TRANSCRIPTIONAL REGULATOR RUTR"/>
    <property type="match status" value="1"/>
</dbReference>
<organism evidence="7 8">
    <name type="scientific">Gordonia westfalica</name>
    <dbReference type="NCBI Taxonomy" id="158898"/>
    <lineage>
        <taxon>Bacteria</taxon>
        <taxon>Bacillati</taxon>
        <taxon>Actinomycetota</taxon>
        <taxon>Actinomycetes</taxon>
        <taxon>Mycobacteriales</taxon>
        <taxon>Gordoniaceae</taxon>
        <taxon>Gordonia</taxon>
    </lineage>
</organism>
<dbReference type="AlphaFoldDB" id="A0A1H2KL16"/>
<reference evidence="7 8" key="1">
    <citation type="submission" date="2016-10" db="EMBL/GenBank/DDBJ databases">
        <authorList>
            <person name="de Groot N.N."/>
        </authorList>
    </citation>
    <scope>NUCLEOTIDE SEQUENCE [LARGE SCALE GENOMIC DNA]</scope>
    <source>
        <strain evidence="7 8">DSM 44215</strain>
    </source>
</reference>
<keyword evidence="2 4" id="KW-0238">DNA-binding</keyword>
<evidence type="ECO:0000313" key="8">
    <source>
        <dbReference type="Proteomes" id="UP000183180"/>
    </source>
</evidence>
<name>A0A1H2KL16_9ACTN</name>
<evidence type="ECO:0000313" key="7">
    <source>
        <dbReference type="EMBL" id="SDU69128.1"/>
    </source>
</evidence>
<dbReference type="Pfam" id="PF00440">
    <property type="entry name" value="TetR_N"/>
    <property type="match status" value="1"/>
</dbReference>
<dbReference type="PANTHER" id="PTHR30055:SF234">
    <property type="entry name" value="HTH-TYPE TRANSCRIPTIONAL REGULATOR BETI"/>
    <property type="match status" value="1"/>
</dbReference>
<keyword evidence="1" id="KW-0805">Transcription regulation</keyword>